<evidence type="ECO:0000256" key="11">
    <source>
        <dbReference type="SAM" id="MobiDB-lite"/>
    </source>
</evidence>
<dbReference type="PROSITE" id="PS51198">
    <property type="entry name" value="UVRD_HELICASE_ATP_BIND"/>
    <property type="match status" value="1"/>
</dbReference>
<dbReference type="PROSITE" id="PS51217">
    <property type="entry name" value="UVRD_HELICASE_CTER"/>
    <property type="match status" value="1"/>
</dbReference>
<dbReference type="InterPro" id="IPR014017">
    <property type="entry name" value="DNA_helicase_UvrD-like_C"/>
</dbReference>
<organism evidence="14 15">
    <name type="scientific">Adhaeretor mobilis</name>
    <dbReference type="NCBI Taxonomy" id="1930276"/>
    <lineage>
        <taxon>Bacteria</taxon>
        <taxon>Pseudomonadati</taxon>
        <taxon>Planctomycetota</taxon>
        <taxon>Planctomycetia</taxon>
        <taxon>Pirellulales</taxon>
        <taxon>Lacipirellulaceae</taxon>
        <taxon>Adhaeretor</taxon>
    </lineage>
</organism>
<dbReference type="PANTHER" id="PTHR11070">
    <property type="entry name" value="UVRD / RECB / PCRA DNA HELICASE FAMILY MEMBER"/>
    <property type="match status" value="1"/>
</dbReference>
<dbReference type="EC" id="5.6.2.4" evidence="8"/>
<dbReference type="GO" id="GO:0043138">
    <property type="term" value="F:3'-5' DNA helicase activity"/>
    <property type="evidence" value="ECO:0007669"/>
    <property type="project" value="UniProtKB-EC"/>
</dbReference>
<evidence type="ECO:0000256" key="10">
    <source>
        <dbReference type="PROSITE-ProRule" id="PRU00560"/>
    </source>
</evidence>
<comment type="similarity">
    <text evidence="1">Belongs to the helicase family. UvrD subfamily.</text>
</comment>
<dbReference type="AlphaFoldDB" id="A0A517MVY8"/>
<dbReference type="Gene3D" id="1.10.10.160">
    <property type="match status" value="1"/>
</dbReference>
<keyword evidence="5 10" id="KW-0067">ATP-binding</keyword>
<sequence length="674" mass="75296">MAGLNPAQRDAVQTLTGPMLVLAGAGTGKTRVVTTRIAELIRRGTPAERILAVTFTRKAAGEMQERAAVLLSRGKKGASRKRGKKKEPRPLISTFHSLCVKILRRHIHQLGYPEKFTICDRGDQESIARTALREIRVPDETLRPGDLLAIISNWKNQSIEPKEAASVAESDREHLAAAAYRRYQSKLKLRGTTDFDDLLLLTEQLMTKHPAIRREEAGLFDQILVDEYQDTNGSQYRIVKALAMGHRNLCVVGDDDQSIYGWRGAEVQHILRFTKDWPEAKVVRLEENYRSTGAILDYANTLIAFNSQRHDKILRPARGAGQRPQILQLQDETQEAETVITGIQLALQQPGIKAGDFAILCRTNEQPRIFETELRKAKLPYVLLGGMSFFDRKEVRDLVAYLKVVSNPTDESSMLRIINTPPRGIGASTVKSLMAAAVERGKPLWEAIPEVLSTGGLPAAAAGSVQKFQKLIQDLQELAERLPPGKLADAVVDRSNYHRELDRIYPDPNDREARRASVEELINAATNYSDGNDEATLREFLDDVAVGGDDLGDDKEKELARNAVALLTMHSAKGLEYPYVYMVGMEEGILPHRRSLEAVEASAIDEERRLCYVGVTRAQEKLTLSFALTRRKWGKPRETTPSRFLYEMTGQAENAKKSSKSTSKQRKTGKRAKP</sequence>
<proteinExistence type="inferred from homology"/>
<feature type="binding site" evidence="10">
    <location>
        <begin position="23"/>
        <end position="30"/>
    </location>
    <ligand>
        <name>ATP</name>
        <dbReference type="ChEBI" id="CHEBI:30616"/>
    </ligand>
</feature>
<evidence type="ECO:0000256" key="6">
    <source>
        <dbReference type="ARBA" id="ARBA00023235"/>
    </source>
</evidence>
<evidence type="ECO:0000256" key="7">
    <source>
        <dbReference type="ARBA" id="ARBA00034617"/>
    </source>
</evidence>
<keyword evidence="3 10" id="KW-0378">Hydrolase</keyword>
<evidence type="ECO:0000256" key="9">
    <source>
        <dbReference type="ARBA" id="ARBA00048988"/>
    </source>
</evidence>
<protein>
    <recommendedName>
        <fullName evidence="8">DNA 3'-5' helicase</fullName>
        <ecNumber evidence="8">5.6.2.4</ecNumber>
    </recommendedName>
</protein>
<evidence type="ECO:0000256" key="1">
    <source>
        <dbReference type="ARBA" id="ARBA00009922"/>
    </source>
</evidence>
<keyword evidence="15" id="KW-1185">Reference proteome</keyword>
<dbReference type="Pfam" id="PF13361">
    <property type="entry name" value="UvrD_C"/>
    <property type="match status" value="1"/>
</dbReference>
<evidence type="ECO:0000313" key="15">
    <source>
        <dbReference type="Proteomes" id="UP000319852"/>
    </source>
</evidence>
<dbReference type="Gene3D" id="1.10.486.10">
    <property type="entry name" value="PCRA, domain 4"/>
    <property type="match status" value="1"/>
</dbReference>
<evidence type="ECO:0000256" key="3">
    <source>
        <dbReference type="ARBA" id="ARBA00022801"/>
    </source>
</evidence>
<feature type="domain" description="UvrD-like helicase ATP-binding" evidence="12">
    <location>
        <begin position="2"/>
        <end position="292"/>
    </location>
</feature>
<dbReference type="GO" id="GO:0005829">
    <property type="term" value="C:cytosol"/>
    <property type="evidence" value="ECO:0007669"/>
    <property type="project" value="TreeGrafter"/>
</dbReference>
<dbReference type="InterPro" id="IPR014016">
    <property type="entry name" value="UvrD-like_ATP-bd"/>
</dbReference>
<dbReference type="Proteomes" id="UP000319852">
    <property type="component" value="Chromosome"/>
</dbReference>
<dbReference type="RefSeq" id="WP_218932487.1">
    <property type="nucleotide sequence ID" value="NZ_CP036263.1"/>
</dbReference>
<dbReference type="GO" id="GO:0000725">
    <property type="term" value="P:recombinational repair"/>
    <property type="evidence" value="ECO:0007669"/>
    <property type="project" value="TreeGrafter"/>
</dbReference>
<evidence type="ECO:0000256" key="5">
    <source>
        <dbReference type="ARBA" id="ARBA00022840"/>
    </source>
</evidence>
<name>A0A517MVY8_9BACT</name>
<dbReference type="InterPro" id="IPR027417">
    <property type="entry name" value="P-loop_NTPase"/>
</dbReference>
<reference evidence="14 15" key="1">
    <citation type="submission" date="2019-02" db="EMBL/GenBank/DDBJ databases">
        <title>Deep-cultivation of Planctomycetes and their phenomic and genomic characterization uncovers novel biology.</title>
        <authorList>
            <person name="Wiegand S."/>
            <person name="Jogler M."/>
            <person name="Boedeker C."/>
            <person name="Pinto D."/>
            <person name="Vollmers J."/>
            <person name="Rivas-Marin E."/>
            <person name="Kohn T."/>
            <person name="Peeters S.H."/>
            <person name="Heuer A."/>
            <person name="Rast P."/>
            <person name="Oberbeckmann S."/>
            <person name="Bunk B."/>
            <person name="Jeske O."/>
            <person name="Meyerdierks A."/>
            <person name="Storesund J.E."/>
            <person name="Kallscheuer N."/>
            <person name="Luecker S."/>
            <person name="Lage O.M."/>
            <person name="Pohl T."/>
            <person name="Merkel B.J."/>
            <person name="Hornburger P."/>
            <person name="Mueller R.-W."/>
            <person name="Bruemmer F."/>
            <person name="Labrenz M."/>
            <person name="Spormann A.M."/>
            <person name="Op den Camp H."/>
            <person name="Overmann J."/>
            <person name="Amann R."/>
            <person name="Jetten M.S.M."/>
            <person name="Mascher T."/>
            <person name="Medema M.H."/>
            <person name="Devos D.P."/>
            <person name="Kaster A.-K."/>
            <person name="Ovreas L."/>
            <person name="Rohde M."/>
            <person name="Galperin M.Y."/>
            <person name="Jogler C."/>
        </authorList>
    </citation>
    <scope>NUCLEOTIDE SEQUENCE [LARGE SCALE GENOMIC DNA]</scope>
    <source>
        <strain evidence="14 15">HG15A2</strain>
    </source>
</reference>
<keyword evidence="2 10" id="KW-0547">Nucleotide-binding</keyword>
<gene>
    <name evidence="14" type="primary">pcrA_1</name>
    <name evidence="14" type="ORF">HG15A2_22450</name>
</gene>
<dbReference type="PANTHER" id="PTHR11070:SF64">
    <property type="entry name" value="ATP-DEPENDENT DNA HELICASE REP"/>
    <property type="match status" value="1"/>
</dbReference>
<evidence type="ECO:0000256" key="2">
    <source>
        <dbReference type="ARBA" id="ARBA00022741"/>
    </source>
</evidence>
<evidence type="ECO:0000259" key="13">
    <source>
        <dbReference type="PROSITE" id="PS51217"/>
    </source>
</evidence>
<feature type="domain" description="UvrD-like helicase C-terminal" evidence="13">
    <location>
        <begin position="293"/>
        <end position="574"/>
    </location>
</feature>
<dbReference type="InterPro" id="IPR000212">
    <property type="entry name" value="DNA_helicase_UvrD/REP"/>
</dbReference>
<dbReference type="CDD" id="cd17932">
    <property type="entry name" value="DEXQc_UvrD"/>
    <property type="match status" value="1"/>
</dbReference>
<dbReference type="Gene3D" id="3.40.50.300">
    <property type="entry name" value="P-loop containing nucleotide triphosphate hydrolases"/>
    <property type="match status" value="2"/>
</dbReference>
<dbReference type="GO" id="GO:0016887">
    <property type="term" value="F:ATP hydrolysis activity"/>
    <property type="evidence" value="ECO:0007669"/>
    <property type="project" value="RHEA"/>
</dbReference>
<dbReference type="Pfam" id="PF00580">
    <property type="entry name" value="UvrD-helicase"/>
    <property type="match status" value="1"/>
</dbReference>
<dbReference type="KEGG" id="amob:HG15A2_22450"/>
<comment type="catalytic activity">
    <reaction evidence="9">
        <text>ATP + H2O = ADP + phosphate + H(+)</text>
        <dbReference type="Rhea" id="RHEA:13065"/>
        <dbReference type="ChEBI" id="CHEBI:15377"/>
        <dbReference type="ChEBI" id="CHEBI:15378"/>
        <dbReference type="ChEBI" id="CHEBI:30616"/>
        <dbReference type="ChEBI" id="CHEBI:43474"/>
        <dbReference type="ChEBI" id="CHEBI:456216"/>
        <dbReference type="EC" id="5.6.2.4"/>
    </reaction>
</comment>
<evidence type="ECO:0000313" key="14">
    <source>
        <dbReference type="EMBL" id="QDS98957.1"/>
    </source>
</evidence>
<dbReference type="GO" id="GO:0005524">
    <property type="term" value="F:ATP binding"/>
    <property type="evidence" value="ECO:0007669"/>
    <property type="project" value="UniProtKB-UniRule"/>
</dbReference>
<evidence type="ECO:0000256" key="4">
    <source>
        <dbReference type="ARBA" id="ARBA00022806"/>
    </source>
</evidence>
<keyword evidence="4 10" id="KW-0347">Helicase</keyword>
<dbReference type="InterPro" id="IPR013986">
    <property type="entry name" value="DExx_box_DNA_helicase_dom_sf"/>
</dbReference>
<feature type="region of interest" description="Disordered" evidence="11">
    <location>
        <begin position="637"/>
        <end position="674"/>
    </location>
</feature>
<accession>A0A517MVY8</accession>
<feature type="compositionally biased region" description="Basic residues" evidence="11">
    <location>
        <begin position="657"/>
        <end position="674"/>
    </location>
</feature>
<dbReference type="CDD" id="cd18807">
    <property type="entry name" value="SF1_C_UvrD"/>
    <property type="match status" value="1"/>
</dbReference>
<dbReference type="SUPFAM" id="SSF52540">
    <property type="entry name" value="P-loop containing nucleoside triphosphate hydrolases"/>
    <property type="match status" value="1"/>
</dbReference>
<comment type="catalytic activity">
    <reaction evidence="7">
        <text>Couples ATP hydrolysis with the unwinding of duplex DNA by translocating in the 3'-5' direction.</text>
        <dbReference type="EC" id="5.6.2.4"/>
    </reaction>
</comment>
<dbReference type="EMBL" id="CP036263">
    <property type="protein sequence ID" value="QDS98957.1"/>
    <property type="molecule type" value="Genomic_DNA"/>
</dbReference>
<keyword evidence="6" id="KW-0413">Isomerase</keyword>
<dbReference type="GO" id="GO:0003677">
    <property type="term" value="F:DNA binding"/>
    <property type="evidence" value="ECO:0007669"/>
    <property type="project" value="InterPro"/>
</dbReference>
<evidence type="ECO:0000259" key="12">
    <source>
        <dbReference type="PROSITE" id="PS51198"/>
    </source>
</evidence>
<evidence type="ECO:0000256" key="8">
    <source>
        <dbReference type="ARBA" id="ARBA00034808"/>
    </source>
</evidence>